<dbReference type="PRINTS" id="PR00038">
    <property type="entry name" value="HTHLUXR"/>
</dbReference>
<dbReference type="Gene3D" id="1.25.40.10">
    <property type="entry name" value="Tetratricopeptide repeat domain"/>
    <property type="match status" value="1"/>
</dbReference>
<evidence type="ECO:0000256" key="2">
    <source>
        <dbReference type="ARBA" id="ARBA00023125"/>
    </source>
</evidence>
<keyword evidence="3" id="KW-0804">Transcription</keyword>
<dbReference type="InterPro" id="IPR016032">
    <property type="entry name" value="Sig_transdc_resp-reg_C-effctor"/>
</dbReference>
<dbReference type="CDD" id="cd06170">
    <property type="entry name" value="LuxR_C_like"/>
    <property type="match status" value="1"/>
</dbReference>
<keyword evidence="1" id="KW-0805">Transcription regulation</keyword>
<evidence type="ECO:0000256" key="3">
    <source>
        <dbReference type="ARBA" id="ARBA00023163"/>
    </source>
</evidence>
<gene>
    <name evidence="5" type="ORF">ABT322_26075</name>
</gene>
<organism evidence="5 6">
    <name type="scientific">Streptomyces flaveolus</name>
    <dbReference type="NCBI Taxonomy" id="67297"/>
    <lineage>
        <taxon>Bacteria</taxon>
        <taxon>Bacillati</taxon>
        <taxon>Actinomycetota</taxon>
        <taxon>Actinomycetes</taxon>
        <taxon>Kitasatosporales</taxon>
        <taxon>Streptomycetaceae</taxon>
        <taxon>Streptomyces</taxon>
    </lineage>
</organism>
<evidence type="ECO:0000256" key="1">
    <source>
        <dbReference type="ARBA" id="ARBA00023015"/>
    </source>
</evidence>
<dbReference type="SMART" id="SM00421">
    <property type="entry name" value="HTH_LUXR"/>
    <property type="match status" value="1"/>
</dbReference>
<dbReference type="PANTHER" id="PTHR44688:SF16">
    <property type="entry name" value="DNA-BINDING TRANSCRIPTIONAL ACTIVATOR DEVR_DOSR"/>
    <property type="match status" value="1"/>
</dbReference>
<dbReference type="InterPro" id="IPR011990">
    <property type="entry name" value="TPR-like_helical_dom_sf"/>
</dbReference>
<dbReference type="RefSeq" id="WP_350721320.1">
    <property type="nucleotide sequence ID" value="NZ_JBEPCO010000025.1"/>
</dbReference>
<keyword evidence="6" id="KW-1185">Reference proteome</keyword>
<proteinExistence type="predicted"/>
<dbReference type="SUPFAM" id="SSF48452">
    <property type="entry name" value="TPR-like"/>
    <property type="match status" value="1"/>
</dbReference>
<dbReference type="Gene3D" id="1.10.10.10">
    <property type="entry name" value="Winged helix-like DNA-binding domain superfamily/Winged helix DNA-binding domain"/>
    <property type="match status" value="1"/>
</dbReference>
<evidence type="ECO:0000313" key="6">
    <source>
        <dbReference type="Proteomes" id="UP001490330"/>
    </source>
</evidence>
<protein>
    <submittedName>
        <fullName evidence="5">Helix-turn-helix transcriptional regulator</fullName>
    </submittedName>
</protein>
<dbReference type="EMBL" id="JBEPCV010000028">
    <property type="protein sequence ID" value="MER6907142.1"/>
    <property type="molecule type" value="Genomic_DNA"/>
</dbReference>
<dbReference type="PROSITE" id="PS50043">
    <property type="entry name" value="HTH_LUXR_2"/>
    <property type="match status" value="1"/>
</dbReference>
<dbReference type="InterPro" id="IPR000792">
    <property type="entry name" value="Tscrpt_reg_LuxR_C"/>
</dbReference>
<dbReference type="Proteomes" id="UP001490330">
    <property type="component" value="Unassembled WGS sequence"/>
</dbReference>
<name>A0ABV1VKV3_9ACTN</name>
<evidence type="ECO:0000313" key="5">
    <source>
        <dbReference type="EMBL" id="MER6907142.1"/>
    </source>
</evidence>
<comment type="caution">
    <text evidence="5">The sequence shown here is derived from an EMBL/GenBank/DDBJ whole genome shotgun (WGS) entry which is preliminary data.</text>
</comment>
<keyword evidence="2" id="KW-0238">DNA-binding</keyword>
<dbReference type="PANTHER" id="PTHR44688">
    <property type="entry name" value="DNA-BINDING TRANSCRIPTIONAL ACTIVATOR DEVR_DOSR"/>
    <property type="match status" value="1"/>
</dbReference>
<sequence>MACGPTIESSEPAIKRNGTGLGRVILSPLNEDATDEQVLRRVIGGVPDRELLDFAGGSGGDHRMLVEFALGLVEEELVEVHEGAARLIERRIPLRVPALVKHRLDDLSADCRHFLQVAAALGMPFMLEDVSRMLHRSSASLLSPLDEAIVSGMVIADDLRLSFPSEFLLHGILETIPAPARGALQREAAEHLTGNSAAYGQAFSGTEPPGPAPGRPRAVYARDEKGSDEVLSQAHALIMDGRTTAGIRAAERVLADSESSSATRDDAEASIILGHSLMGTEEDEGYARRLLRERGVAQGDVVTLMASTALSDALWRAGELGEGLSLGRTAVRHSDDVDPVWCMHFRLALAGKLIDLREFEAAEALIDDAEAGLHGLPARVWNAAPAVVRARLFLQAGRFGDARREAELALAAARPHAVPVLRPLAYSVLSTVALYIGDLPTAAEYLNRAQGELATDRAALHSAQYAWTELRIAVKRDGPQAAVDLFAGKYRNLPTQRSLYVEDPVAAPFLVRLALDVGDTGLRRSVLETVDALAADNPGVTVVGLGAMHANAVANGDAAGLSHIIARSPDPIAVALATEELAKIYRCKAPARRRSTASLPSDPSPAGTERVTASQLNPVCWAGLSDMERRIAYLVSVGMTNRLIGREVHLSAHTVNYHLRKIYRKLGINTRVELASGAATYSSRAAIYSTETEGDPGFGRAGGAAV</sequence>
<dbReference type="InterPro" id="IPR036388">
    <property type="entry name" value="WH-like_DNA-bd_sf"/>
</dbReference>
<evidence type="ECO:0000259" key="4">
    <source>
        <dbReference type="PROSITE" id="PS50043"/>
    </source>
</evidence>
<feature type="domain" description="HTH luxR-type" evidence="4">
    <location>
        <begin position="617"/>
        <end position="682"/>
    </location>
</feature>
<reference evidence="5 6" key="1">
    <citation type="submission" date="2024-06" db="EMBL/GenBank/DDBJ databases">
        <title>The Natural Products Discovery Center: Release of the First 8490 Sequenced Strains for Exploring Actinobacteria Biosynthetic Diversity.</title>
        <authorList>
            <person name="Kalkreuter E."/>
            <person name="Kautsar S.A."/>
            <person name="Yang D."/>
            <person name="Bader C.D."/>
            <person name="Teijaro C.N."/>
            <person name="Fluegel L."/>
            <person name="Davis C.M."/>
            <person name="Simpson J.R."/>
            <person name="Lauterbach L."/>
            <person name="Steele A.D."/>
            <person name="Gui C."/>
            <person name="Meng S."/>
            <person name="Li G."/>
            <person name="Viehrig K."/>
            <person name="Ye F."/>
            <person name="Su P."/>
            <person name="Kiefer A.F."/>
            <person name="Nichols A."/>
            <person name="Cepeda A.J."/>
            <person name="Yan W."/>
            <person name="Fan B."/>
            <person name="Jiang Y."/>
            <person name="Adhikari A."/>
            <person name="Zheng C.-J."/>
            <person name="Schuster L."/>
            <person name="Cowan T.M."/>
            <person name="Smanski M.J."/>
            <person name="Chevrette M.G."/>
            <person name="De Carvalho L.P.S."/>
            <person name="Shen B."/>
        </authorList>
    </citation>
    <scope>NUCLEOTIDE SEQUENCE [LARGE SCALE GENOMIC DNA]</scope>
    <source>
        <strain evidence="5 6">NPDC000632</strain>
    </source>
</reference>
<accession>A0ABV1VKV3</accession>
<dbReference type="SUPFAM" id="SSF46894">
    <property type="entry name" value="C-terminal effector domain of the bipartite response regulators"/>
    <property type="match status" value="1"/>
</dbReference>
<dbReference type="Pfam" id="PF00196">
    <property type="entry name" value="GerE"/>
    <property type="match status" value="1"/>
</dbReference>